<dbReference type="PROSITE" id="PS51186">
    <property type="entry name" value="GNAT"/>
    <property type="match status" value="1"/>
</dbReference>
<name>A0A162RVD3_9CLOT</name>
<dbReference type="Proteomes" id="UP000076603">
    <property type="component" value="Unassembled WGS sequence"/>
</dbReference>
<dbReference type="EMBL" id="LWAE01000005">
    <property type="protein sequence ID" value="KZL90427.1"/>
    <property type="molecule type" value="Genomic_DNA"/>
</dbReference>
<evidence type="ECO:0000313" key="3">
    <source>
        <dbReference type="Proteomes" id="UP000076603"/>
    </source>
</evidence>
<dbReference type="STRING" id="1121326.CLMAG_41980"/>
<evidence type="ECO:0000259" key="1">
    <source>
        <dbReference type="PROSITE" id="PS51186"/>
    </source>
</evidence>
<dbReference type="GO" id="GO:0016747">
    <property type="term" value="F:acyltransferase activity, transferring groups other than amino-acyl groups"/>
    <property type="evidence" value="ECO:0007669"/>
    <property type="project" value="InterPro"/>
</dbReference>
<dbReference type="InterPro" id="IPR016181">
    <property type="entry name" value="Acyl_CoA_acyltransferase"/>
</dbReference>
<dbReference type="PANTHER" id="PTHR43233">
    <property type="entry name" value="FAMILY N-ACETYLTRANSFERASE, PUTATIVE (AFU_ORTHOLOGUE AFUA_6G03350)-RELATED"/>
    <property type="match status" value="1"/>
</dbReference>
<dbReference type="InterPro" id="IPR053144">
    <property type="entry name" value="Acetyltransferase_Butenolide"/>
</dbReference>
<proteinExistence type="predicted"/>
<accession>A0A162RVD3</accession>
<dbReference type="CDD" id="cd04301">
    <property type="entry name" value="NAT_SF"/>
    <property type="match status" value="1"/>
</dbReference>
<reference evidence="2 3" key="1">
    <citation type="submission" date="2016-04" db="EMBL/GenBank/DDBJ databases">
        <title>Genome sequence of Clostridium magnum DSM 2767.</title>
        <authorList>
            <person name="Poehlein A."/>
            <person name="Uhlig R."/>
            <person name="Fischer R."/>
            <person name="Bahl H."/>
            <person name="Daniel R."/>
        </authorList>
    </citation>
    <scope>NUCLEOTIDE SEQUENCE [LARGE SCALE GENOMIC DNA]</scope>
    <source>
        <strain evidence="2 3">DSM 2767</strain>
    </source>
</reference>
<comment type="caution">
    <text evidence="2">The sequence shown here is derived from an EMBL/GenBank/DDBJ whole genome shotgun (WGS) entry which is preliminary data.</text>
</comment>
<dbReference type="Gene3D" id="3.40.630.30">
    <property type="match status" value="1"/>
</dbReference>
<dbReference type="AlphaFoldDB" id="A0A162RVD3"/>
<evidence type="ECO:0000313" key="2">
    <source>
        <dbReference type="EMBL" id="KZL90427.1"/>
    </source>
</evidence>
<dbReference type="Pfam" id="PF13508">
    <property type="entry name" value="Acetyltransf_7"/>
    <property type="match status" value="1"/>
</dbReference>
<feature type="domain" description="N-acetyltransferase" evidence="1">
    <location>
        <begin position="9"/>
        <end position="136"/>
    </location>
</feature>
<gene>
    <name evidence="2" type="ORF">CLMAG_41980</name>
</gene>
<dbReference type="OrthoDB" id="9775804at2"/>
<dbReference type="InterPro" id="IPR000182">
    <property type="entry name" value="GNAT_dom"/>
</dbReference>
<dbReference type="RefSeq" id="WP_073393083.1">
    <property type="nucleotide sequence ID" value="NZ_FQXL01000008.1"/>
</dbReference>
<protein>
    <recommendedName>
        <fullName evidence="1">N-acetyltransferase domain-containing protein</fullName>
    </recommendedName>
</protein>
<dbReference type="SUPFAM" id="SSF55729">
    <property type="entry name" value="Acyl-CoA N-acyltransferases (Nat)"/>
    <property type="match status" value="1"/>
</dbReference>
<dbReference type="PANTHER" id="PTHR43233:SF1">
    <property type="entry name" value="FAMILY N-ACETYLTRANSFERASE, PUTATIVE (AFU_ORTHOLOGUE AFUA_6G03350)-RELATED"/>
    <property type="match status" value="1"/>
</dbReference>
<dbReference type="PATRIC" id="fig|1121326.3.peg.4257"/>
<sequence length="136" mass="15857">MEIIEGEYTFTDNATRIKLGEVCNLLRQSRWAKNRPIETIAKTIETSLCFAIYHNDIQIGFARVVSDYAAYSLILDVIIDEKYRGNGLGKKLIEFINNHPSIKNTSKVLWTKYAEKLYLKCGFKEEDCYKFMFNRP</sequence>
<organism evidence="2 3">
    <name type="scientific">Clostridium magnum DSM 2767</name>
    <dbReference type="NCBI Taxonomy" id="1121326"/>
    <lineage>
        <taxon>Bacteria</taxon>
        <taxon>Bacillati</taxon>
        <taxon>Bacillota</taxon>
        <taxon>Clostridia</taxon>
        <taxon>Eubacteriales</taxon>
        <taxon>Clostridiaceae</taxon>
        <taxon>Clostridium</taxon>
    </lineage>
</organism>
<keyword evidence="3" id="KW-1185">Reference proteome</keyword>